<dbReference type="InterPro" id="IPR050090">
    <property type="entry name" value="Tyrosine_recombinase_XerCD"/>
</dbReference>
<sequence>MAYSIRKYQLKDGVRFEVRYRKPDGASTSKRGFKRKMDADTWAAANITTAQALGGFIDPQAGNATVGELWEPWIAKKRISTKPTYVATLEASWRTHVKHAWESRPVAGIKRGEVQKWVGALSKKRSASVVIRCVNILSGILADAVKDSRIPTNPAEGVELPRKQRRKHVYLAGSELFALADNCGWRRLIVLTLGLCGMRWGELVALRVEDVDLQRNRIHIHRSISRVGTDLVESDTKTHESRMVMFPAILREELRTQCEGRCPTDFLFTMPGRPTDKPMSDGGRPTSEGGWFFVALRRTGIERGHMTIHDLRHTAASLMIQSGANVKTVQRQLGHKSATMTLDTYADLFDDDLDSLSQSMDDLLFSQNVGKMWANNGGEKEISLELQR</sequence>
<dbReference type="PROSITE" id="PS51898">
    <property type="entry name" value="TYR_RECOMBINASE"/>
    <property type="match status" value="1"/>
</dbReference>
<dbReference type="Proteomes" id="UP000553756">
    <property type="component" value="Unassembled WGS sequence"/>
</dbReference>
<dbReference type="Gene3D" id="1.10.443.10">
    <property type="entry name" value="Intergrase catalytic core"/>
    <property type="match status" value="1"/>
</dbReference>
<dbReference type="PANTHER" id="PTHR30349">
    <property type="entry name" value="PHAGE INTEGRASE-RELATED"/>
    <property type="match status" value="1"/>
</dbReference>
<evidence type="ECO:0000259" key="4">
    <source>
        <dbReference type="PROSITE" id="PS51898"/>
    </source>
</evidence>
<keyword evidence="2" id="KW-0238">DNA-binding</keyword>
<feature type="domain" description="Tyr recombinase" evidence="4">
    <location>
        <begin position="166"/>
        <end position="358"/>
    </location>
</feature>
<dbReference type="Pfam" id="PF00589">
    <property type="entry name" value="Phage_integrase"/>
    <property type="match status" value="1"/>
</dbReference>
<dbReference type="SUPFAM" id="SSF56349">
    <property type="entry name" value="DNA breaking-rejoining enzymes"/>
    <property type="match status" value="1"/>
</dbReference>
<dbReference type="InterPro" id="IPR013762">
    <property type="entry name" value="Integrase-like_cat_sf"/>
</dbReference>
<dbReference type="PANTHER" id="PTHR30349:SF64">
    <property type="entry name" value="PROPHAGE INTEGRASE INTD-RELATED"/>
    <property type="match status" value="1"/>
</dbReference>
<proteinExistence type="inferred from homology"/>
<dbReference type="InterPro" id="IPR010998">
    <property type="entry name" value="Integrase_recombinase_N"/>
</dbReference>
<comment type="similarity">
    <text evidence="1">Belongs to the 'phage' integrase family.</text>
</comment>
<dbReference type="Gene3D" id="1.10.150.130">
    <property type="match status" value="1"/>
</dbReference>
<evidence type="ECO:0000256" key="3">
    <source>
        <dbReference type="ARBA" id="ARBA00023172"/>
    </source>
</evidence>
<comment type="caution">
    <text evidence="5">The sequence shown here is derived from an EMBL/GenBank/DDBJ whole genome shotgun (WGS) entry which is preliminary data.</text>
</comment>
<dbReference type="InterPro" id="IPR002104">
    <property type="entry name" value="Integrase_catalytic"/>
</dbReference>
<accession>A0ABX1T1G2</accession>
<name>A0ABX1T1G2_9BIFI</name>
<evidence type="ECO:0000256" key="1">
    <source>
        <dbReference type="ARBA" id="ARBA00008857"/>
    </source>
</evidence>
<dbReference type="CDD" id="cd01189">
    <property type="entry name" value="INT_ICEBs1_C_like"/>
    <property type="match status" value="1"/>
</dbReference>
<dbReference type="EMBL" id="JAAIIJ010000025">
    <property type="protein sequence ID" value="NMN02669.1"/>
    <property type="molecule type" value="Genomic_DNA"/>
</dbReference>
<keyword evidence="6" id="KW-1185">Reference proteome</keyword>
<reference evidence="5 6" key="1">
    <citation type="submission" date="2020-02" db="EMBL/GenBank/DDBJ databases">
        <title>Characterization of phylogenetic diversity of novel bifidobacterial species isolated in Czech ZOOs.</title>
        <authorList>
            <person name="Lugli G.A."/>
            <person name="Vera N.B."/>
            <person name="Ventura M."/>
        </authorList>
    </citation>
    <scope>NUCLEOTIDE SEQUENCE [LARGE SCALE GENOMIC DNA]</scope>
    <source>
        <strain evidence="5 6">DSM 109963</strain>
    </source>
</reference>
<dbReference type="InterPro" id="IPR011010">
    <property type="entry name" value="DNA_brk_join_enz"/>
</dbReference>
<evidence type="ECO:0000313" key="5">
    <source>
        <dbReference type="EMBL" id="NMN02669.1"/>
    </source>
</evidence>
<organism evidence="5 6">
    <name type="scientific">Bifidobacterium panos</name>
    <dbReference type="NCBI Taxonomy" id="2675321"/>
    <lineage>
        <taxon>Bacteria</taxon>
        <taxon>Bacillati</taxon>
        <taxon>Actinomycetota</taxon>
        <taxon>Actinomycetes</taxon>
        <taxon>Bifidobacteriales</taxon>
        <taxon>Bifidobacteriaceae</taxon>
        <taxon>Bifidobacterium</taxon>
    </lineage>
</organism>
<evidence type="ECO:0000256" key="2">
    <source>
        <dbReference type="ARBA" id="ARBA00023125"/>
    </source>
</evidence>
<gene>
    <name evidence="5" type="ORF">G1C94_1291</name>
</gene>
<protein>
    <submittedName>
        <fullName evidence="5">Integrase</fullName>
    </submittedName>
</protein>
<evidence type="ECO:0000313" key="6">
    <source>
        <dbReference type="Proteomes" id="UP000553756"/>
    </source>
</evidence>
<keyword evidence="3" id="KW-0233">DNA recombination</keyword>